<dbReference type="GO" id="GO:0046872">
    <property type="term" value="F:metal ion binding"/>
    <property type="evidence" value="ECO:0007669"/>
    <property type="project" value="UniProtKB-KW"/>
</dbReference>
<dbReference type="GO" id="GO:0032453">
    <property type="term" value="F:histone H3K4 demethylase activity"/>
    <property type="evidence" value="ECO:0007669"/>
    <property type="project" value="UniProtKB-ARBA"/>
</dbReference>
<dbReference type="InterPro" id="IPR003888">
    <property type="entry name" value="FYrich_N"/>
</dbReference>
<dbReference type="Pfam" id="PF02373">
    <property type="entry name" value="JmjC"/>
    <property type="match status" value="1"/>
</dbReference>
<keyword evidence="8" id="KW-0408">Iron</keyword>
<evidence type="ECO:0000256" key="11">
    <source>
        <dbReference type="ARBA" id="ARBA00023242"/>
    </source>
</evidence>
<accession>A0ABD1R6Y2</accession>
<dbReference type="Pfam" id="PF05964">
    <property type="entry name" value="FYRN"/>
    <property type="match status" value="1"/>
</dbReference>
<evidence type="ECO:0000256" key="6">
    <source>
        <dbReference type="ARBA" id="ARBA00022964"/>
    </source>
</evidence>
<dbReference type="PANTHER" id="PTHR10694">
    <property type="entry name" value="LYSINE-SPECIFIC DEMETHYLASE"/>
    <property type="match status" value="1"/>
</dbReference>
<comment type="cofactor">
    <cofactor evidence="1">
        <name>Fe(2+)</name>
        <dbReference type="ChEBI" id="CHEBI:29033"/>
    </cofactor>
</comment>
<proteinExistence type="inferred from homology"/>
<dbReference type="SMART" id="SM00542">
    <property type="entry name" value="FYRC"/>
    <property type="match status" value="1"/>
</dbReference>
<comment type="catalytic activity">
    <reaction evidence="12">
        <text>N(6),N(6)-dimethyl-L-lysyl(4)-[histone H3] + 2-oxoglutarate + O2 = N(6)-methyl-L-lysyl(4)-[histone H3] + formaldehyde + succinate + CO2</text>
        <dbReference type="Rhea" id="RHEA:60216"/>
        <dbReference type="Rhea" id="RHEA-COMP:15540"/>
        <dbReference type="Rhea" id="RHEA-COMP:15543"/>
        <dbReference type="ChEBI" id="CHEBI:15379"/>
        <dbReference type="ChEBI" id="CHEBI:16526"/>
        <dbReference type="ChEBI" id="CHEBI:16810"/>
        <dbReference type="ChEBI" id="CHEBI:16842"/>
        <dbReference type="ChEBI" id="CHEBI:30031"/>
        <dbReference type="ChEBI" id="CHEBI:61929"/>
        <dbReference type="ChEBI" id="CHEBI:61976"/>
    </reaction>
    <physiologicalReaction direction="left-to-right" evidence="12">
        <dbReference type="Rhea" id="RHEA:60217"/>
    </physiologicalReaction>
</comment>
<feature type="region of interest" description="Disordered" evidence="15">
    <location>
        <begin position="1"/>
        <end position="31"/>
    </location>
</feature>
<evidence type="ECO:0000256" key="15">
    <source>
        <dbReference type="SAM" id="MobiDB-lite"/>
    </source>
</evidence>
<dbReference type="PANTHER" id="PTHR10694:SF105">
    <property type="entry name" value="LYSINE-SPECIFIC DEMETHYLASE JMJ14"/>
    <property type="match status" value="1"/>
</dbReference>
<evidence type="ECO:0000256" key="13">
    <source>
        <dbReference type="ARBA" id="ARBA00050935"/>
    </source>
</evidence>
<dbReference type="Gene3D" id="3.30.160.360">
    <property type="match status" value="1"/>
</dbReference>
<dbReference type="InterPro" id="IPR004198">
    <property type="entry name" value="Znf_C5HC2"/>
</dbReference>
<comment type="caution">
    <text evidence="18">The sequence shown here is derived from an EMBL/GenBank/DDBJ whole genome shotgun (WGS) entry which is preliminary data.</text>
</comment>
<dbReference type="Pfam" id="PF05965">
    <property type="entry name" value="FYRC"/>
    <property type="match status" value="1"/>
</dbReference>
<sequence>MRSKDYPPRNVQKSDNIHESPGSPRSQNVSAKWNPFDACRPIVDEAPIFHPTVEEFQDTIGYIESIRPIAEAYGICRIVPPPSWNPPCPLKDKNAWECAKFSTRIQKVDLLQNREPMRKKRHRKRKRRRQFSSRPRRRARTEDSESNAASDSDEKFGFQSGSDFTLEDFQKFADEFKESYFKINDTRQGSFIETGEDKRSLPSVEDIEGEYWRIIEKPEDEVEVYYGADLETGMLGSGFPKEPSLSVDTEIDQYVTSGWNLNNLPRLPGSILRYEECDISGVVVPWLYVGMCFSSFCWHVEDHHLYSLNYLHWGDPKVWYGVPTSHAPALEDAMRKHLPDLFEEQPDLLHELVTQLSPSILKLEGVPVYRVVQHSGEFVLTFPRAYHSGFNCGFNCAEAVNVAPVDWLQHGQNAVELYSAQHRKTSISHDKLLFAAAREAVRALWEISVLKKENPENLRWRSVCGKDGMLTKAIKTRVHLEEKRIENLSPVTCFRKMEKDFDLKFERECFSCFYDLHLSAACCSCSSDQFACLKHANLICSCEPHNRSVLLRYSTEELNTLVKALEESMDAVELWVSKEIGLVPLTRNNVENVIPAQVRDGYGINCPEKMEIPSTSSHVIENPGSSVCDPQNTRNGDKPESPCLADESKMGQKNHIDMNLDDLSDDHRSRSQEAFNSCKNEIINSGGICESKGMQQMNLDLDVKREPDVIQLGSDCGSTVSNVASDNSCPPKSRNAGSCIVPVGTMLFGIDLFSRQPSSVPLTSSLKTETMDSSYNGISQVGPHSEQKLSFCVDPINFGSVVNGKLWCNKEAIFPRGFKSRVKFFNVCNPMIKSNYVSEILDAGLLGPVFKVTLEDCPYESFVNISPERCWEMVLQRLNQEIETHRSLGKQGLPPLQPSSSINGLEMFGFLSPSIVQAIEDLDPHHKCIEYWKNKLPMEMLSTSGDSLASGKYPVETRHVEGETAHSFEINLEPDDKIVGSSNSLSDDKIQYILRRLLRKADSQEMEIMHRILCNGSSSPEWRVALATLTEEMAIEHEKKSLTTNYFF</sequence>
<feature type="compositionally biased region" description="Basic and acidic residues" evidence="15">
    <location>
        <begin position="635"/>
        <end position="648"/>
    </location>
</feature>
<evidence type="ECO:0000256" key="10">
    <source>
        <dbReference type="ARBA" id="ARBA00023163"/>
    </source>
</evidence>
<dbReference type="SMART" id="SM00558">
    <property type="entry name" value="JmjC"/>
    <property type="match status" value="1"/>
</dbReference>
<comment type="catalytic activity">
    <reaction evidence="13">
        <text>N(6)-methyl-L-lysyl(4)-[histone H3] + 2-oxoglutarate + O2 = L-lysyl(4)-[histone H3] + formaldehyde + succinate + CO2</text>
        <dbReference type="Rhea" id="RHEA:60220"/>
        <dbReference type="Rhea" id="RHEA-COMP:15543"/>
        <dbReference type="Rhea" id="RHEA-COMP:15547"/>
        <dbReference type="ChEBI" id="CHEBI:15379"/>
        <dbReference type="ChEBI" id="CHEBI:16526"/>
        <dbReference type="ChEBI" id="CHEBI:16810"/>
        <dbReference type="ChEBI" id="CHEBI:16842"/>
        <dbReference type="ChEBI" id="CHEBI:29969"/>
        <dbReference type="ChEBI" id="CHEBI:30031"/>
        <dbReference type="ChEBI" id="CHEBI:61929"/>
    </reaction>
    <physiologicalReaction direction="left-to-right" evidence="13">
        <dbReference type="Rhea" id="RHEA:60221"/>
    </physiologicalReaction>
</comment>
<dbReference type="Gene3D" id="2.60.120.650">
    <property type="entry name" value="Cupin"/>
    <property type="match status" value="1"/>
</dbReference>
<keyword evidence="11" id="KW-0539">Nucleus</keyword>
<dbReference type="InterPro" id="IPR003347">
    <property type="entry name" value="JmjC_dom"/>
</dbReference>
<feature type="region of interest" description="Disordered" evidence="15">
    <location>
        <begin position="615"/>
        <end position="648"/>
    </location>
</feature>
<comment type="catalytic activity">
    <reaction evidence="14">
        <text>N(6),N(6),N(6)-trimethyl-L-lysyl(4)-[histone H3] + 2-oxoglutarate + O2 = N(6),N(6)-dimethyl-L-lysyl(4)-[histone H3] + formaldehyde + succinate + CO2</text>
        <dbReference type="Rhea" id="RHEA:60212"/>
        <dbReference type="Rhea" id="RHEA-COMP:15537"/>
        <dbReference type="Rhea" id="RHEA-COMP:15540"/>
        <dbReference type="ChEBI" id="CHEBI:15379"/>
        <dbReference type="ChEBI" id="CHEBI:16526"/>
        <dbReference type="ChEBI" id="CHEBI:16810"/>
        <dbReference type="ChEBI" id="CHEBI:16842"/>
        <dbReference type="ChEBI" id="CHEBI:30031"/>
        <dbReference type="ChEBI" id="CHEBI:61961"/>
        <dbReference type="ChEBI" id="CHEBI:61976"/>
    </reaction>
    <physiologicalReaction direction="left-to-right" evidence="14">
        <dbReference type="Rhea" id="RHEA:60213"/>
    </physiologicalReaction>
</comment>
<evidence type="ECO:0000256" key="5">
    <source>
        <dbReference type="ARBA" id="ARBA00022853"/>
    </source>
</evidence>
<dbReference type="SMART" id="SM00545">
    <property type="entry name" value="JmjN"/>
    <property type="match status" value="1"/>
</dbReference>
<dbReference type="InterPro" id="IPR003349">
    <property type="entry name" value="JmjN"/>
</dbReference>
<feature type="compositionally biased region" description="Basic residues" evidence="15">
    <location>
        <begin position="117"/>
        <end position="139"/>
    </location>
</feature>
<evidence type="ECO:0000313" key="19">
    <source>
        <dbReference type="Proteomes" id="UP001604277"/>
    </source>
</evidence>
<dbReference type="GO" id="GO:0051213">
    <property type="term" value="F:dioxygenase activity"/>
    <property type="evidence" value="ECO:0007669"/>
    <property type="project" value="UniProtKB-KW"/>
</dbReference>
<dbReference type="GO" id="GO:0005634">
    <property type="term" value="C:nucleus"/>
    <property type="evidence" value="ECO:0007669"/>
    <property type="project" value="UniProtKB-SubCell"/>
</dbReference>
<organism evidence="18 19">
    <name type="scientific">Forsythia ovata</name>
    <dbReference type="NCBI Taxonomy" id="205694"/>
    <lineage>
        <taxon>Eukaryota</taxon>
        <taxon>Viridiplantae</taxon>
        <taxon>Streptophyta</taxon>
        <taxon>Embryophyta</taxon>
        <taxon>Tracheophyta</taxon>
        <taxon>Spermatophyta</taxon>
        <taxon>Magnoliopsida</taxon>
        <taxon>eudicotyledons</taxon>
        <taxon>Gunneridae</taxon>
        <taxon>Pentapetalae</taxon>
        <taxon>asterids</taxon>
        <taxon>lamiids</taxon>
        <taxon>Lamiales</taxon>
        <taxon>Oleaceae</taxon>
        <taxon>Forsythieae</taxon>
        <taxon>Forsythia</taxon>
    </lineage>
</organism>
<evidence type="ECO:0000256" key="3">
    <source>
        <dbReference type="ARBA" id="ARBA00006801"/>
    </source>
</evidence>
<evidence type="ECO:0000256" key="4">
    <source>
        <dbReference type="ARBA" id="ARBA00022723"/>
    </source>
</evidence>
<gene>
    <name evidence="18" type="ORF">Fot_45618</name>
</gene>
<keyword evidence="10" id="KW-0804">Transcription</keyword>
<feature type="domain" description="JmjC" evidence="17">
    <location>
        <begin position="253"/>
        <end position="419"/>
    </location>
</feature>
<evidence type="ECO:0000259" key="17">
    <source>
        <dbReference type="PROSITE" id="PS51184"/>
    </source>
</evidence>
<keyword evidence="4" id="KW-0479">Metal-binding</keyword>
<dbReference type="PROSITE" id="PS51543">
    <property type="entry name" value="FYRC"/>
    <property type="match status" value="1"/>
</dbReference>
<dbReference type="InterPro" id="IPR003889">
    <property type="entry name" value="FYrich_C"/>
</dbReference>
<protein>
    <submittedName>
        <fullName evidence="18">Lysine-specific demethylase JMJ18</fullName>
    </submittedName>
</protein>
<dbReference type="SUPFAM" id="SSF51197">
    <property type="entry name" value="Clavaminate synthase-like"/>
    <property type="match status" value="1"/>
</dbReference>
<comment type="subcellular location">
    <subcellularLocation>
        <location evidence="2">Nucleus</location>
    </subcellularLocation>
</comment>
<keyword evidence="19" id="KW-1185">Reference proteome</keyword>
<dbReference type="SMART" id="SM00541">
    <property type="entry name" value="FYRN"/>
    <property type="match status" value="1"/>
</dbReference>
<dbReference type="EMBL" id="JBFOLJ010000013">
    <property type="protein sequence ID" value="KAL2484174.1"/>
    <property type="molecule type" value="Genomic_DNA"/>
</dbReference>
<dbReference type="PROSITE" id="PS51542">
    <property type="entry name" value="FYRN"/>
    <property type="match status" value="1"/>
</dbReference>
<reference evidence="19" key="1">
    <citation type="submission" date="2024-07" db="EMBL/GenBank/DDBJ databases">
        <title>Two chromosome-level genome assemblies of Korean endemic species Abeliophyllum distichum and Forsythia ovata (Oleaceae).</title>
        <authorList>
            <person name="Jang H."/>
        </authorList>
    </citation>
    <scope>NUCLEOTIDE SEQUENCE [LARGE SCALE GENOMIC DNA]</scope>
</reference>
<feature type="domain" description="JmjN" evidence="16">
    <location>
        <begin position="46"/>
        <end position="87"/>
    </location>
</feature>
<keyword evidence="7" id="KW-0560">Oxidoreductase</keyword>
<evidence type="ECO:0000256" key="12">
    <source>
        <dbReference type="ARBA" id="ARBA00050619"/>
    </source>
</evidence>
<evidence type="ECO:0000256" key="1">
    <source>
        <dbReference type="ARBA" id="ARBA00001954"/>
    </source>
</evidence>
<evidence type="ECO:0000256" key="9">
    <source>
        <dbReference type="ARBA" id="ARBA00023015"/>
    </source>
</evidence>
<name>A0ABD1R6Y2_9LAMI</name>
<keyword evidence="5" id="KW-0156">Chromatin regulator</keyword>
<evidence type="ECO:0000256" key="2">
    <source>
        <dbReference type="ARBA" id="ARBA00004123"/>
    </source>
</evidence>
<feature type="compositionally biased region" description="Polar residues" evidence="15">
    <location>
        <begin position="615"/>
        <end position="634"/>
    </location>
</feature>
<dbReference type="Pfam" id="PF02375">
    <property type="entry name" value="JmjN"/>
    <property type="match status" value="1"/>
</dbReference>
<feature type="region of interest" description="Disordered" evidence="15">
    <location>
        <begin position="109"/>
        <end position="159"/>
    </location>
</feature>
<dbReference type="FunFam" id="3.30.160.360:FF:000005">
    <property type="entry name" value="Putative lysine-specific demethylase JMJ16"/>
    <property type="match status" value="1"/>
</dbReference>
<keyword evidence="6" id="KW-0223">Dioxygenase</keyword>
<dbReference type="GO" id="GO:0048731">
    <property type="term" value="P:system development"/>
    <property type="evidence" value="ECO:0007669"/>
    <property type="project" value="UniProtKB-ARBA"/>
</dbReference>
<evidence type="ECO:0000259" key="16">
    <source>
        <dbReference type="PROSITE" id="PS51183"/>
    </source>
</evidence>
<evidence type="ECO:0000313" key="18">
    <source>
        <dbReference type="EMBL" id="KAL2484174.1"/>
    </source>
</evidence>
<comment type="similarity">
    <text evidence="3">Belongs to the JARID1 histone demethylase family.</text>
</comment>
<evidence type="ECO:0000256" key="8">
    <source>
        <dbReference type="ARBA" id="ARBA00023004"/>
    </source>
</evidence>
<dbReference type="PROSITE" id="PS51184">
    <property type="entry name" value="JMJC"/>
    <property type="match status" value="1"/>
</dbReference>
<evidence type="ECO:0000256" key="14">
    <source>
        <dbReference type="ARBA" id="ARBA00051640"/>
    </source>
</evidence>
<keyword evidence="9" id="KW-0805">Transcription regulation</keyword>
<dbReference type="PROSITE" id="PS51183">
    <property type="entry name" value="JMJN"/>
    <property type="match status" value="1"/>
</dbReference>
<dbReference type="AlphaFoldDB" id="A0ABD1R6Y2"/>
<dbReference type="GO" id="GO:0051093">
    <property type="term" value="P:negative regulation of developmental process"/>
    <property type="evidence" value="ECO:0007669"/>
    <property type="project" value="UniProtKB-ARBA"/>
</dbReference>
<dbReference type="GO" id="GO:0045814">
    <property type="term" value="P:negative regulation of gene expression, epigenetic"/>
    <property type="evidence" value="ECO:0007669"/>
    <property type="project" value="UniProtKB-ARBA"/>
</dbReference>
<dbReference type="Pfam" id="PF02928">
    <property type="entry name" value="zf-C5HC2"/>
    <property type="match status" value="1"/>
</dbReference>
<evidence type="ECO:0000256" key="7">
    <source>
        <dbReference type="ARBA" id="ARBA00023002"/>
    </source>
</evidence>
<dbReference type="Proteomes" id="UP001604277">
    <property type="component" value="Unassembled WGS sequence"/>
</dbReference>